<dbReference type="Gene3D" id="3.10.450.10">
    <property type="match status" value="1"/>
</dbReference>
<dbReference type="EMBL" id="AYRZ02000012">
    <property type="protein sequence ID" value="PHT64638.1"/>
    <property type="molecule type" value="Genomic_DNA"/>
</dbReference>
<dbReference type="InterPro" id="IPR046350">
    <property type="entry name" value="Cystatin_sf"/>
</dbReference>
<dbReference type="InterPro" id="IPR000010">
    <property type="entry name" value="Cystatin_dom"/>
</dbReference>
<feature type="domain" description="Cystatin" evidence="4">
    <location>
        <begin position="58"/>
        <end position="137"/>
    </location>
</feature>
<name>A0A2G2Y4I3_CAPAN</name>
<evidence type="ECO:0000313" key="6">
    <source>
        <dbReference type="Proteomes" id="UP000222542"/>
    </source>
</evidence>
<evidence type="ECO:0000313" key="5">
    <source>
        <dbReference type="EMBL" id="PHT64638.1"/>
    </source>
</evidence>
<dbReference type="OMA" id="CHAAVND"/>
<sequence>MAFKFNFSLFATLSVVVITSTFCHAAVNDNQKLLNSFEHVLDPLTRPLSQDDWQSVPDTDDPKVKAIAEFAVDAENNVMKTNAYKFLKVEDGKYKVDKNGITYSLYIVGAKFNELNEYTAVVYEYFKNHVRKLISFT</sequence>
<dbReference type="Gramene" id="PHT64638">
    <property type="protein sequence ID" value="PHT64638"/>
    <property type="gene ID" value="T459_29063"/>
</dbReference>
<proteinExistence type="predicted"/>
<dbReference type="Proteomes" id="UP000222542">
    <property type="component" value="Unassembled WGS sequence"/>
</dbReference>
<dbReference type="SMR" id="A0A2G2Y4I3"/>
<dbReference type="SUPFAM" id="SSF54403">
    <property type="entry name" value="Cystatin/monellin"/>
    <property type="match status" value="1"/>
</dbReference>
<comment type="caution">
    <text evidence="5">The sequence shown here is derived from an EMBL/GenBank/DDBJ whole genome shotgun (WGS) entry which is preliminary data.</text>
</comment>
<dbReference type="GO" id="GO:0004869">
    <property type="term" value="F:cysteine-type endopeptidase inhibitor activity"/>
    <property type="evidence" value="ECO:0007669"/>
    <property type="project" value="UniProtKB-KW"/>
</dbReference>
<dbReference type="Pfam" id="PF16845">
    <property type="entry name" value="SQAPI"/>
    <property type="match status" value="1"/>
</dbReference>
<reference evidence="5 6" key="1">
    <citation type="journal article" date="2014" name="Nat. Genet.">
        <title>Genome sequence of the hot pepper provides insights into the evolution of pungency in Capsicum species.</title>
        <authorList>
            <person name="Kim S."/>
            <person name="Park M."/>
            <person name="Yeom S.I."/>
            <person name="Kim Y.M."/>
            <person name="Lee J.M."/>
            <person name="Lee H.A."/>
            <person name="Seo E."/>
            <person name="Choi J."/>
            <person name="Cheong K."/>
            <person name="Kim K.T."/>
            <person name="Jung K."/>
            <person name="Lee G.W."/>
            <person name="Oh S.K."/>
            <person name="Bae C."/>
            <person name="Kim S.B."/>
            <person name="Lee H.Y."/>
            <person name="Kim S.Y."/>
            <person name="Kim M.S."/>
            <person name="Kang B.C."/>
            <person name="Jo Y.D."/>
            <person name="Yang H.B."/>
            <person name="Jeong H.J."/>
            <person name="Kang W.H."/>
            <person name="Kwon J.K."/>
            <person name="Shin C."/>
            <person name="Lim J.Y."/>
            <person name="Park J.H."/>
            <person name="Huh J.H."/>
            <person name="Kim J.S."/>
            <person name="Kim B.D."/>
            <person name="Cohen O."/>
            <person name="Paran I."/>
            <person name="Suh M.C."/>
            <person name="Lee S.B."/>
            <person name="Kim Y.K."/>
            <person name="Shin Y."/>
            <person name="Noh S.J."/>
            <person name="Park J."/>
            <person name="Seo Y.S."/>
            <person name="Kwon S.Y."/>
            <person name="Kim H.A."/>
            <person name="Park J.M."/>
            <person name="Kim H.J."/>
            <person name="Choi S.B."/>
            <person name="Bosland P.W."/>
            <person name="Reeves G."/>
            <person name="Jo S.H."/>
            <person name="Lee B.W."/>
            <person name="Cho H.T."/>
            <person name="Choi H.S."/>
            <person name="Lee M.S."/>
            <person name="Yu Y."/>
            <person name="Do Choi Y."/>
            <person name="Park B.S."/>
            <person name="van Deynze A."/>
            <person name="Ashrafi H."/>
            <person name="Hill T."/>
            <person name="Kim W.T."/>
            <person name="Pai H.S."/>
            <person name="Ahn H.K."/>
            <person name="Yeam I."/>
            <person name="Giovannoni J.J."/>
            <person name="Rose J.K."/>
            <person name="Sorensen I."/>
            <person name="Lee S.J."/>
            <person name="Kim R.W."/>
            <person name="Choi I.Y."/>
            <person name="Choi B.S."/>
            <person name="Lim J.S."/>
            <person name="Lee Y.H."/>
            <person name="Choi D."/>
        </authorList>
    </citation>
    <scope>NUCLEOTIDE SEQUENCE [LARGE SCALE GENOMIC DNA]</scope>
    <source>
        <strain evidence="6">cv. CM334</strain>
    </source>
</reference>
<feature type="chain" id="PRO_5018758196" description="Cystatin domain-containing protein" evidence="3">
    <location>
        <begin position="26"/>
        <end position="137"/>
    </location>
</feature>
<evidence type="ECO:0000256" key="2">
    <source>
        <dbReference type="ARBA" id="ARBA00022704"/>
    </source>
</evidence>
<keyword evidence="3" id="KW-0732">Signal</keyword>
<protein>
    <recommendedName>
        <fullName evidence="4">Cystatin domain-containing protein</fullName>
    </recommendedName>
</protein>
<dbReference type="AlphaFoldDB" id="A0A2G2Y4I3"/>
<reference evidence="5 6" key="2">
    <citation type="journal article" date="2017" name="Genome Biol.">
        <title>New reference genome sequences of hot pepper reveal the massive evolution of plant disease-resistance genes by retroduplication.</title>
        <authorList>
            <person name="Kim S."/>
            <person name="Park J."/>
            <person name="Yeom S.I."/>
            <person name="Kim Y.M."/>
            <person name="Seo E."/>
            <person name="Kim K.T."/>
            <person name="Kim M.S."/>
            <person name="Lee J.M."/>
            <person name="Cheong K."/>
            <person name="Shin H.S."/>
            <person name="Kim S.B."/>
            <person name="Han K."/>
            <person name="Lee J."/>
            <person name="Park M."/>
            <person name="Lee H.A."/>
            <person name="Lee H.Y."/>
            <person name="Lee Y."/>
            <person name="Oh S."/>
            <person name="Lee J.H."/>
            <person name="Choi E."/>
            <person name="Choi E."/>
            <person name="Lee S.E."/>
            <person name="Jeon J."/>
            <person name="Kim H."/>
            <person name="Choi G."/>
            <person name="Song H."/>
            <person name="Lee J."/>
            <person name="Lee S.C."/>
            <person name="Kwon J.K."/>
            <person name="Lee H.Y."/>
            <person name="Koo N."/>
            <person name="Hong Y."/>
            <person name="Kim R.W."/>
            <person name="Kang W.H."/>
            <person name="Huh J.H."/>
            <person name="Kang B.C."/>
            <person name="Yang T.J."/>
            <person name="Lee Y.H."/>
            <person name="Bennetzen J.L."/>
            <person name="Choi D."/>
        </authorList>
    </citation>
    <scope>NUCLEOTIDE SEQUENCE [LARGE SCALE GENOMIC DNA]</scope>
    <source>
        <strain evidence="6">cv. CM334</strain>
    </source>
</reference>
<organism evidence="5 6">
    <name type="scientific">Capsicum annuum</name>
    <name type="common">Capsicum pepper</name>
    <dbReference type="NCBI Taxonomy" id="4072"/>
    <lineage>
        <taxon>Eukaryota</taxon>
        <taxon>Viridiplantae</taxon>
        <taxon>Streptophyta</taxon>
        <taxon>Embryophyta</taxon>
        <taxon>Tracheophyta</taxon>
        <taxon>Spermatophyta</taxon>
        <taxon>Magnoliopsida</taxon>
        <taxon>eudicotyledons</taxon>
        <taxon>Gunneridae</taxon>
        <taxon>Pentapetalae</taxon>
        <taxon>asterids</taxon>
        <taxon>lamiids</taxon>
        <taxon>Solanales</taxon>
        <taxon>Solanaceae</taxon>
        <taxon>Solanoideae</taxon>
        <taxon>Capsiceae</taxon>
        <taxon>Capsicum</taxon>
    </lineage>
</organism>
<feature type="signal peptide" evidence="3">
    <location>
        <begin position="1"/>
        <end position="25"/>
    </location>
</feature>
<keyword evidence="2" id="KW-0789">Thiol protease inhibitor</keyword>
<evidence type="ECO:0000256" key="3">
    <source>
        <dbReference type="SAM" id="SignalP"/>
    </source>
</evidence>
<evidence type="ECO:0000259" key="4">
    <source>
        <dbReference type="Pfam" id="PF16845"/>
    </source>
</evidence>
<keyword evidence="6" id="KW-1185">Reference proteome</keyword>
<evidence type="ECO:0000256" key="1">
    <source>
        <dbReference type="ARBA" id="ARBA00022690"/>
    </source>
</evidence>
<keyword evidence="1" id="KW-0646">Protease inhibitor</keyword>
<accession>A0A2G2Y4I3</accession>
<dbReference type="PANTHER" id="PTHR47364:SF11">
    <property type="entry name" value="CYSTEINE PROTEINASE INHIBITOR 5-LIKE"/>
    <property type="match status" value="1"/>
</dbReference>
<dbReference type="PANTHER" id="PTHR47364">
    <property type="entry name" value="CYSTEINE PROTEINASE INHIBITOR 5"/>
    <property type="match status" value="1"/>
</dbReference>
<gene>
    <name evidence="5" type="ORF">T459_29063</name>
</gene>